<dbReference type="EMBL" id="GBRH01237363">
    <property type="protein sequence ID" value="JAD60532.1"/>
    <property type="molecule type" value="Transcribed_RNA"/>
</dbReference>
<reference evidence="1" key="1">
    <citation type="submission" date="2014-09" db="EMBL/GenBank/DDBJ databases">
        <authorList>
            <person name="Magalhaes I.L.F."/>
            <person name="Oliveira U."/>
            <person name="Santos F.R."/>
            <person name="Vidigal T.H.D.A."/>
            <person name="Brescovit A.D."/>
            <person name="Santos A.J."/>
        </authorList>
    </citation>
    <scope>NUCLEOTIDE SEQUENCE</scope>
    <source>
        <tissue evidence="1">Shoot tissue taken approximately 20 cm above the soil surface</tissue>
    </source>
</reference>
<organism evidence="1">
    <name type="scientific">Arundo donax</name>
    <name type="common">Giant reed</name>
    <name type="synonym">Donax arundinaceus</name>
    <dbReference type="NCBI Taxonomy" id="35708"/>
    <lineage>
        <taxon>Eukaryota</taxon>
        <taxon>Viridiplantae</taxon>
        <taxon>Streptophyta</taxon>
        <taxon>Embryophyta</taxon>
        <taxon>Tracheophyta</taxon>
        <taxon>Spermatophyta</taxon>
        <taxon>Magnoliopsida</taxon>
        <taxon>Liliopsida</taxon>
        <taxon>Poales</taxon>
        <taxon>Poaceae</taxon>
        <taxon>PACMAD clade</taxon>
        <taxon>Arundinoideae</taxon>
        <taxon>Arundineae</taxon>
        <taxon>Arundo</taxon>
    </lineage>
</organism>
<dbReference type="AlphaFoldDB" id="A0A0A9QIC7"/>
<proteinExistence type="predicted"/>
<protein>
    <submittedName>
        <fullName evidence="1">Uncharacterized protein</fullName>
    </submittedName>
</protein>
<name>A0A0A9QIC7_ARUDO</name>
<accession>A0A0A9QIC7</accession>
<sequence length="58" mass="6514">MQAKNNTLICSSQTNTTVLATYHAQKKSSLWTVFSSPHCLTKEPSNRYKSILGIKRIS</sequence>
<reference evidence="1" key="2">
    <citation type="journal article" date="2015" name="Data Brief">
        <title>Shoot transcriptome of the giant reed, Arundo donax.</title>
        <authorList>
            <person name="Barrero R.A."/>
            <person name="Guerrero F.D."/>
            <person name="Moolhuijzen P."/>
            <person name="Goolsby J.A."/>
            <person name="Tidwell J."/>
            <person name="Bellgard S.E."/>
            <person name="Bellgard M.I."/>
        </authorList>
    </citation>
    <scope>NUCLEOTIDE SEQUENCE</scope>
    <source>
        <tissue evidence="1">Shoot tissue taken approximately 20 cm above the soil surface</tissue>
    </source>
</reference>
<evidence type="ECO:0000313" key="1">
    <source>
        <dbReference type="EMBL" id="JAD60532.1"/>
    </source>
</evidence>